<dbReference type="Proteomes" id="UP001596425">
    <property type="component" value="Unassembled WGS sequence"/>
</dbReference>
<dbReference type="Pfam" id="PF24329">
    <property type="entry name" value="FN-plug_TEN1-4"/>
    <property type="match status" value="1"/>
</dbReference>
<dbReference type="InterPro" id="IPR056820">
    <property type="entry name" value="TEN_TTR-like"/>
</dbReference>
<sequence length="2288" mass="243825">MQRFYSAAIRPAFYLFHFLLMKLLFCRKKTALFPSLLASFLLLCSAVLSSPASATEYSIYGPEPFVRTSLLVPLNESRQIPAAPGGGYLLRVQNGFCDGESNILNQLLSLLGLSGDCVGPVGLLSQVTLNGEVAVSGLELLLSGAVIEKSVTLAADNTLRVEIGDLVNHGLVVEILGYDNAAPQIEANATPQPNAHGWHNSDVTVTFTCSDSGAGVQSCSEPVLVDEEAASQLIIGTGVDNAGNTASVEVTINLDKTPPSVAIVEPAAGTVLLNRRADIGLSISDNLALDGASLSLTANGVALAAECTVDSGAAVCTPQSDLPLGQLNLAAVVSDLAGNSASSEITLTIAADSDGDGVIDEQDQCPGTPAGTQVDDTGCEPGGQLPPDPIDVATPIDTTGTSSLKSTTEFLYTGSNPIQTGVDPETIEERRASVIRGTVRDKENNPLPSVTITIKDHPEFGRTLSRESGGFDMAVNGGGYLVISYEKEGFLPAQRRVKAPWNDFALAEDVVLIPLDSQVTAIDLTDSSQPFQVHQGSLQADEDGSRQATILFPAGTTATMTLPGGSVTSIDQLSVRATEYTVGENGPETMPGPLPPTSGYTYAVELSVDQAIAAGATRVDFSQPLPVYVDNFLEFPAGTIVPAGWYDREKAAWIPSDNGVVVEIIGVVDGIAELDVDGSGVAADAAALDELGIADAERRQLAQLYEVGKSLWRTPITHFTPWDCNWPYGPPEDAERPDEPEPETDEPESEPDCEDGSIIECQGQILRERIPVAGTSFTLNYRSDRVRGRKAYADVQLTGETIPASLQSVVLGVSIAGRTFSYGFNPQANLSYRYVWDGKDSYGRQLTGNHKATIRIGYVYEAVYYEPDEFERAFGRVGNGPITRSAGGDSLSARQPIILWQSNQRFLKAADSGIKEFSGWQISPVHRYDLDSHNLLLGTGSYFSAIRQPVFDGVLGTTAGNGDRNFSGDGGQATDASFAWPHGLDFGPDGSLYIADYSNHRIRRVDPTGVVTTIAGSGDGGADRGYGGDGGVATEARLSDPESVVYGPDGNVYFTDTLNNRVRRIDLNGIITTVAGNGIGGFSGDGGLAIEASLNRPSGIAYGDDGSLYIADSSNYRVRRVSPEGIISTIAGIGERGFSGDGGPATQAMLSSISGIELGVNGDIYIVDRGNDRIRRIGSDGIISTIAGNGANLWRGYGEGRLAPDAQLVSPTDIAFGPDGNLYIADMWNWTIRRVGLDGAMETVVGTPLTDGYSEDGVLAAEAFLENPFGLAFAPDGTLYIADHTNNRIRNVKITESVAAGSLLVPSQNGSEQYLFDISGRHLETRNTTTGALRYRFRYDINNLLIRIEDADGNNTIIERDPDGTPRAIVAPDGQRTTLALDPNGYLASVTNPAGESYTMAYTEDGLLTRFTDPNQHSSTMTYDELGYLLTDINAAGGGWTLEKESLSPGQEYRMTSAEGRTTRYQVVPQSIGGRLRTNIHPDGTETTTLFGTGGDVITIAPDGTESYRKRGPDPRFGMGAPVPENVTVTTPAGLEQVTTTSRSAELADEADPLSHTALGQTVTINGRTTTAEYDTASRTWLSATPEGRQSTTVLNEKGRPVSQQSGGLAPLGFGYDTRGRLVASTAGTGAEQRSVDYSYGSDGFLESITDTLQRTTSFDYDLAGRVTRQTYHDGRSVGYQYDPAGNLTAITPPGREAHIFNYTDVNLEEDYTPPDLDGAETVTSYQYNKDKQLTLVQRPDGRSIAYGYDSGGRLANRTIARGSYGYAYGANTGQLSTITAPGGGTLSYTYDGFLPLSETWGGSITGSVSWSYDNNFWLTEQCVNTDNCVSFGYDQDGLLTQAGAFSQTRHAQSGLLTNAELGNTTSEYGYNDFGELLTADSEVSGSVLASFGYQRDSLGRIGSKAETLNGGTVIESYEYDTVGRLKSVTRDGVTTSWQYDSNGNRTHENGQQIAAYDEQDRLLIYKEASYSYTANGELKSKAESGAVTSYGYDEFGNLISASLPGDLQIEYLIDGRDRRIGKKVSGQLVQGFLYGDQLNPVAELDGSGNVTARFVYGEKANVPVYMIKGGATYRIISDHLGSPRLVVNASTGEVAQRMSYDAWGNIITDTNPGFQPFGFAGGIYDQHTQLTRFGARDYDAETGRWTTKDPIRFFGGINLFAYSFSDSVNFIDVDGLEGETINRSGPTDQSGRSGRTGGAISEPPGGSSAPRTTGEQAANRAASKIVEKVSGKLAKIDPKTGRVVPNPVGFVIWGLTYSPKVGCAELDCDGDGVPDQVWDDSLMCPAN</sequence>
<dbReference type="SUPFAM" id="SSF49464">
    <property type="entry name" value="Carboxypeptidase regulatory domain-like"/>
    <property type="match status" value="1"/>
</dbReference>
<evidence type="ECO:0000313" key="10">
    <source>
        <dbReference type="Proteomes" id="UP001596425"/>
    </source>
</evidence>
<dbReference type="SUPFAM" id="SSF103647">
    <property type="entry name" value="TSP type-3 repeat"/>
    <property type="match status" value="1"/>
</dbReference>
<dbReference type="Pfam" id="PF25021">
    <property type="entry name" value="TEN_NHL"/>
    <property type="match status" value="2"/>
</dbReference>
<feature type="domain" description="Teneurin 1-4-like FN-plug" evidence="5">
    <location>
        <begin position="795"/>
        <end position="862"/>
    </location>
</feature>
<evidence type="ECO:0000256" key="1">
    <source>
        <dbReference type="ARBA" id="ARBA00022536"/>
    </source>
</evidence>
<dbReference type="PANTHER" id="PTHR11219">
    <property type="entry name" value="TENEURIN AND N-ACETYLGLUCOSAMINE-1-PHOSPHODIESTER ALPHA-N-ACETYLGLUCOSAMINIDASE"/>
    <property type="match status" value="1"/>
</dbReference>
<name>A0ABW1YMV5_9GAMM</name>
<evidence type="ECO:0000259" key="8">
    <source>
        <dbReference type="Pfam" id="PF25023"/>
    </source>
</evidence>
<feature type="region of interest" description="Disordered" evidence="4">
    <location>
        <begin position="1475"/>
        <end position="1522"/>
    </location>
</feature>
<protein>
    <submittedName>
        <fullName evidence="9">RHS repeat-associated core domain-containing protein</fullName>
    </submittedName>
</protein>
<dbReference type="InterPro" id="IPR006530">
    <property type="entry name" value="YD"/>
</dbReference>
<dbReference type="SUPFAM" id="SSF101898">
    <property type="entry name" value="NHL repeat"/>
    <property type="match status" value="1"/>
</dbReference>
<dbReference type="InterPro" id="IPR013783">
    <property type="entry name" value="Ig-like_fold"/>
</dbReference>
<feature type="domain" description="Teneurin-like YD-shell" evidence="8">
    <location>
        <begin position="1302"/>
        <end position="2150"/>
    </location>
</feature>
<dbReference type="Gene3D" id="2.60.40.10">
    <property type="entry name" value="Immunoglobulins"/>
    <property type="match status" value="1"/>
</dbReference>
<dbReference type="NCBIfam" id="TIGR03696">
    <property type="entry name" value="Rhs_assc_core"/>
    <property type="match status" value="1"/>
</dbReference>
<dbReference type="InterPro" id="IPR028974">
    <property type="entry name" value="TSP_type-3_rpt"/>
</dbReference>
<dbReference type="InterPro" id="IPR051216">
    <property type="entry name" value="Teneurin"/>
</dbReference>
<evidence type="ECO:0000259" key="6">
    <source>
        <dbReference type="Pfam" id="PF25020"/>
    </source>
</evidence>
<dbReference type="NCBIfam" id="TIGR01643">
    <property type="entry name" value="YD_repeat_2x"/>
    <property type="match status" value="2"/>
</dbReference>
<dbReference type="Gene3D" id="2.120.10.30">
    <property type="entry name" value="TolB, C-terminal domain"/>
    <property type="match status" value="3"/>
</dbReference>
<dbReference type="EMBL" id="JBHSVR010000001">
    <property type="protein sequence ID" value="MFC6632917.1"/>
    <property type="molecule type" value="Genomic_DNA"/>
</dbReference>
<dbReference type="CDD" id="cd14953">
    <property type="entry name" value="NHL_like_1"/>
    <property type="match status" value="1"/>
</dbReference>
<organism evidence="9 10">
    <name type="scientific">Microbulbifer taiwanensis</name>
    <dbReference type="NCBI Taxonomy" id="986746"/>
    <lineage>
        <taxon>Bacteria</taxon>
        <taxon>Pseudomonadati</taxon>
        <taxon>Pseudomonadota</taxon>
        <taxon>Gammaproteobacteria</taxon>
        <taxon>Cellvibrionales</taxon>
        <taxon>Microbulbiferaceae</taxon>
        <taxon>Microbulbifer</taxon>
    </lineage>
</organism>
<evidence type="ECO:0000256" key="3">
    <source>
        <dbReference type="ARBA" id="ARBA00023157"/>
    </source>
</evidence>
<dbReference type="InterPro" id="IPR022385">
    <property type="entry name" value="Rhs_assc_core"/>
</dbReference>
<dbReference type="Pfam" id="PF25020">
    <property type="entry name" value="TTR_TEN1-4"/>
    <property type="match status" value="1"/>
</dbReference>
<dbReference type="InterPro" id="IPR008969">
    <property type="entry name" value="CarboxyPept-like_regulatory"/>
</dbReference>
<dbReference type="InterPro" id="IPR011042">
    <property type="entry name" value="6-blade_b-propeller_TolB-like"/>
</dbReference>
<keyword evidence="10" id="KW-1185">Reference proteome</keyword>
<feature type="region of interest" description="Disordered" evidence="4">
    <location>
        <begin position="2180"/>
        <end position="2221"/>
    </location>
</feature>
<accession>A0ABW1YMV5</accession>
<dbReference type="PANTHER" id="PTHR11219:SF69">
    <property type="entry name" value="TENEURIN-A"/>
    <property type="match status" value="1"/>
</dbReference>
<feature type="domain" description="Teneurin NHL" evidence="7">
    <location>
        <begin position="1084"/>
        <end position="1132"/>
    </location>
</feature>
<comment type="caution">
    <text evidence="9">The sequence shown here is derived from an EMBL/GenBank/DDBJ whole genome shotgun (WGS) entry which is preliminary data.</text>
</comment>
<dbReference type="InterPro" id="IPR057627">
    <property type="entry name" value="FN-plug_TEN1-4"/>
</dbReference>
<evidence type="ECO:0000256" key="4">
    <source>
        <dbReference type="SAM" id="MobiDB-lite"/>
    </source>
</evidence>
<keyword evidence="3" id="KW-1015">Disulfide bond</keyword>
<evidence type="ECO:0000313" key="9">
    <source>
        <dbReference type="EMBL" id="MFC6632917.1"/>
    </source>
</evidence>
<dbReference type="Gene3D" id="2.180.10.10">
    <property type="entry name" value="RHS repeat-associated core"/>
    <property type="match status" value="2"/>
</dbReference>
<dbReference type="Pfam" id="PF25023">
    <property type="entry name" value="TEN_YD-shell"/>
    <property type="match status" value="1"/>
</dbReference>
<feature type="region of interest" description="Disordered" evidence="4">
    <location>
        <begin position="723"/>
        <end position="755"/>
    </location>
</feature>
<feature type="compositionally biased region" description="Polar residues" evidence="4">
    <location>
        <begin position="2182"/>
        <end position="2194"/>
    </location>
</feature>
<keyword evidence="2" id="KW-0677">Repeat</keyword>
<dbReference type="InterPro" id="IPR056822">
    <property type="entry name" value="TEN_NHL"/>
</dbReference>
<keyword evidence="1" id="KW-0245">EGF-like domain</keyword>
<proteinExistence type="predicted"/>
<feature type="domain" description="Teneurin TTR-like" evidence="6">
    <location>
        <begin position="428"/>
        <end position="512"/>
    </location>
</feature>
<feature type="domain" description="Teneurin NHL" evidence="7">
    <location>
        <begin position="959"/>
        <end position="1018"/>
    </location>
</feature>
<evidence type="ECO:0000259" key="7">
    <source>
        <dbReference type="Pfam" id="PF25021"/>
    </source>
</evidence>
<dbReference type="RefSeq" id="WP_193189645.1">
    <property type="nucleotide sequence ID" value="NZ_JACZFR010000007.1"/>
</dbReference>
<dbReference type="InterPro" id="IPR056823">
    <property type="entry name" value="TEN-like_YD-shell"/>
</dbReference>
<gene>
    <name evidence="9" type="ORF">ACFQBM_06490</name>
</gene>
<evidence type="ECO:0000259" key="5">
    <source>
        <dbReference type="Pfam" id="PF24329"/>
    </source>
</evidence>
<feature type="compositionally biased region" description="Acidic residues" evidence="4">
    <location>
        <begin position="740"/>
        <end position="755"/>
    </location>
</feature>
<reference evidence="10" key="1">
    <citation type="journal article" date="2019" name="Int. J. Syst. Evol. Microbiol.">
        <title>The Global Catalogue of Microorganisms (GCM) 10K type strain sequencing project: providing services to taxonomists for standard genome sequencing and annotation.</title>
        <authorList>
            <consortium name="The Broad Institute Genomics Platform"/>
            <consortium name="The Broad Institute Genome Sequencing Center for Infectious Disease"/>
            <person name="Wu L."/>
            <person name="Ma J."/>
        </authorList>
    </citation>
    <scope>NUCLEOTIDE SEQUENCE [LARGE SCALE GENOMIC DNA]</scope>
    <source>
        <strain evidence="10">CGMCC 1.13718</strain>
    </source>
</reference>
<evidence type="ECO:0000256" key="2">
    <source>
        <dbReference type="ARBA" id="ARBA00022737"/>
    </source>
</evidence>